<evidence type="ECO:0000313" key="5">
    <source>
        <dbReference type="Ensembl" id="ENSACAP00000027886.1"/>
    </source>
</evidence>
<dbReference type="AlphaFoldDB" id="A0A803SY46"/>
<dbReference type="PROSITE" id="PS00018">
    <property type="entry name" value="EF_HAND_1"/>
    <property type="match status" value="2"/>
</dbReference>
<dbReference type="Ensembl" id="ENSACAT00000049737.1">
    <property type="protein sequence ID" value="ENSACAP00000027886.1"/>
    <property type="gene ID" value="ENSACAG00000035653.1"/>
</dbReference>
<reference evidence="5" key="3">
    <citation type="submission" date="2025-09" db="UniProtKB">
        <authorList>
            <consortium name="Ensembl"/>
        </authorList>
    </citation>
    <scope>IDENTIFICATION</scope>
</reference>
<proteinExistence type="predicted"/>
<dbReference type="GO" id="GO:0005509">
    <property type="term" value="F:calcium ion binding"/>
    <property type="evidence" value="ECO:0007669"/>
    <property type="project" value="InterPro"/>
</dbReference>
<evidence type="ECO:0000256" key="3">
    <source>
        <dbReference type="ARBA" id="ARBA00022837"/>
    </source>
</evidence>
<dbReference type="Proteomes" id="UP000001646">
    <property type="component" value="Chromosome 6"/>
</dbReference>
<evidence type="ECO:0000256" key="2">
    <source>
        <dbReference type="ARBA" id="ARBA00022737"/>
    </source>
</evidence>
<dbReference type="InParanoid" id="A0A803SY46"/>
<dbReference type="SUPFAM" id="SSF47473">
    <property type="entry name" value="EF-hand"/>
    <property type="match status" value="1"/>
</dbReference>
<dbReference type="InterPro" id="IPR050145">
    <property type="entry name" value="Centrin_CML-like"/>
</dbReference>
<evidence type="ECO:0000313" key="6">
    <source>
        <dbReference type="Proteomes" id="UP000001646"/>
    </source>
</evidence>
<dbReference type="InterPro" id="IPR018247">
    <property type="entry name" value="EF_Hand_1_Ca_BS"/>
</dbReference>
<reference evidence="5" key="2">
    <citation type="submission" date="2025-08" db="UniProtKB">
        <authorList>
            <consortium name="Ensembl"/>
        </authorList>
    </citation>
    <scope>IDENTIFICATION</scope>
</reference>
<keyword evidence="6" id="KW-1185">Reference proteome</keyword>
<dbReference type="Gene3D" id="1.10.238.10">
    <property type="entry name" value="EF-hand"/>
    <property type="match status" value="1"/>
</dbReference>
<organism evidence="5 6">
    <name type="scientific">Anolis carolinensis</name>
    <name type="common">Green anole</name>
    <name type="synonym">American chameleon</name>
    <dbReference type="NCBI Taxonomy" id="28377"/>
    <lineage>
        <taxon>Eukaryota</taxon>
        <taxon>Metazoa</taxon>
        <taxon>Chordata</taxon>
        <taxon>Craniata</taxon>
        <taxon>Vertebrata</taxon>
        <taxon>Euteleostomi</taxon>
        <taxon>Lepidosauria</taxon>
        <taxon>Squamata</taxon>
        <taxon>Bifurcata</taxon>
        <taxon>Unidentata</taxon>
        <taxon>Episquamata</taxon>
        <taxon>Toxicofera</taxon>
        <taxon>Iguania</taxon>
        <taxon>Dactyloidae</taxon>
        <taxon>Anolis</taxon>
    </lineage>
</organism>
<keyword evidence="1" id="KW-0479">Metal-binding</keyword>
<keyword evidence="2" id="KW-0677">Repeat</keyword>
<dbReference type="GO" id="GO:0043226">
    <property type="term" value="C:organelle"/>
    <property type="evidence" value="ECO:0007669"/>
    <property type="project" value="UniProtKB-ARBA"/>
</dbReference>
<accession>A0A803SY46</accession>
<reference evidence="5 6" key="1">
    <citation type="submission" date="2009-12" db="EMBL/GenBank/DDBJ databases">
        <title>The Genome Sequence of Anolis carolinensis (Green Anole Lizard).</title>
        <authorList>
            <consortium name="The Genome Sequencing Platform"/>
            <person name="Di Palma F."/>
            <person name="Alfoldi J."/>
            <person name="Heiman D."/>
            <person name="Young S."/>
            <person name="Grabherr M."/>
            <person name="Johnson J."/>
            <person name="Lander E.S."/>
            <person name="Lindblad-Toh K."/>
        </authorList>
    </citation>
    <scope>NUCLEOTIDE SEQUENCE [LARGE SCALE GENOMIC DNA]</scope>
    <source>
        <strain evidence="5 6">JBL SC #1</strain>
    </source>
</reference>
<dbReference type="InterPro" id="IPR002048">
    <property type="entry name" value="EF_hand_dom"/>
</dbReference>
<evidence type="ECO:0000259" key="4">
    <source>
        <dbReference type="PROSITE" id="PS50222"/>
    </source>
</evidence>
<keyword evidence="3" id="KW-0106">Calcium</keyword>
<dbReference type="FunFam" id="1.10.238.10:FF:000178">
    <property type="entry name" value="Calmodulin-2 A"/>
    <property type="match status" value="1"/>
</dbReference>
<feature type="domain" description="EF-hand" evidence="4">
    <location>
        <begin position="94"/>
        <end position="126"/>
    </location>
</feature>
<dbReference type="CDD" id="cd00051">
    <property type="entry name" value="EFh"/>
    <property type="match status" value="1"/>
</dbReference>
<dbReference type="PROSITE" id="PS50222">
    <property type="entry name" value="EF_HAND_2"/>
    <property type="match status" value="2"/>
</dbReference>
<sequence>RNDTTREKVGGLVLLLGTDEALPTLLRRGNEESKLTEGTRKGKMAHSFTKAELDVFKELFSHFDVDGDGAISTKELKTVLGSFEDMKLKFAEEIMDEKLDAMIKEIDTDGDGKVSYEEFVKMLEKK</sequence>
<name>A0A803SY46_ANOCA</name>
<feature type="domain" description="EF-hand" evidence="4">
    <location>
        <begin position="51"/>
        <end position="86"/>
    </location>
</feature>
<dbReference type="SMART" id="SM00054">
    <property type="entry name" value="EFh"/>
    <property type="match status" value="2"/>
</dbReference>
<dbReference type="GeneTree" id="ENSGT00960000191722"/>
<dbReference type="Pfam" id="PF13499">
    <property type="entry name" value="EF-hand_7"/>
    <property type="match status" value="1"/>
</dbReference>
<dbReference type="PANTHER" id="PTHR23050">
    <property type="entry name" value="CALCIUM BINDING PROTEIN"/>
    <property type="match status" value="1"/>
</dbReference>
<dbReference type="InterPro" id="IPR011992">
    <property type="entry name" value="EF-hand-dom_pair"/>
</dbReference>
<protein>
    <recommendedName>
        <fullName evidence="4">EF-hand domain-containing protein</fullName>
    </recommendedName>
</protein>
<evidence type="ECO:0000256" key="1">
    <source>
        <dbReference type="ARBA" id="ARBA00022723"/>
    </source>
</evidence>